<dbReference type="AlphaFoldDB" id="A0A0F5EV18"/>
<evidence type="ECO:0000256" key="3">
    <source>
        <dbReference type="ARBA" id="ARBA00023125"/>
    </source>
</evidence>
<dbReference type="EMBL" id="UFSW01000001">
    <property type="protein sequence ID" value="SUU97880.1"/>
    <property type="molecule type" value="Genomic_DNA"/>
</dbReference>
<dbReference type="PANTHER" id="PTHR30629:SF2">
    <property type="entry name" value="PROPHAGE INTEGRASE INTS-RELATED"/>
    <property type="match status" value="1"/>
</dbReference>
<sequence>MLTDTKIKSLKPKDKVYKVADRDGLYVSVSVAGTITFRYDYRISGRRETLTIGKYGADGINLAEARERLMVARKQVSEGISPASQKRAERNQIRNADRFCVFAEKYLSDVKLAESTKALRIATYERDIKETFGNRLMNEITTDEIRRHCEKIKDRGAPSTAIFVRDLIANIYRYAIQRGHKFSNPADEIANSSIATFKKRERTLTPREIHLFFNALEETQSDFGLKKAVKFILLTLVRKGELVNAKWDEIDFKHKVWTIPAERMKAKRAHNVYLSEQAIDLIIAFQIYSEGSPYLLPGRINRQKPIAHSSLNRVIANCIQHINRNEQLIDDFTVHDLRRTGSTLLHEMGFNSDWIEKSLAHEQQGVRAVYNKAEYAEQRKEMLQVWANKVDEWIKGKGF</sequence>
<keyword evidence="4" id="KW-0233">DNA recombination</keyword>
<dbReference type="Proteomes" id="UP000254620">
    <property type="component" value="Unassembled WGS sequence"/>
</dbReference>
<proteinExistence type="inferred from homology"/>
<dbReference type="Gene3D" id="1.10.150.130">
    <property type="match status" value="1"/>
</dbReference>
<dbReference type="Pfam" id="PF13356">
    <property type="entry name" value="Arm-DNA-bind_3"/>
    <property type="match status" value="1"/>
</dbReference>
<dbReference type="GO" id="GO:0003677">
    <property type="term" value="F:DNA binding"/>
    <property type="evidence" value="ECO:0007669"/>
    <property type="project" value="UniProtKB-KW"/>
</dbReference>
<protein>
    <submittedName>
        <fullName evidence="5">Prophage CPS-53 integrase</fullName>
    </submittedName>
</protein>
<dbReference type="InterPro" id="IPR053876">
    <property type="entry name" value="Phage_int_M"/>
</dbReference>
<dbReference type="InterPro" id="IPR010998">
    <property type="entry name" value="Integrase_recombinase_N"/>
</dbReference>
<gene>
    <name evidence="5" type="primary">intS</name>
    <name evidence="5" type="ORF">NCTC10926_01278</name>
</gene>
<keyword evidence="3" id="KW-0238">DNA-binding</keyword>
<dbReference type="InterPro" id="IPR050808">
    <property type="entry name" value="Phage_Integrase"/>
</dbReference>
<evidence type="ECO:0000313" key="5">
    <source>
        <dbReference type="EMBL" id="SUU97880.1"/>
    </source>
</evidence>
<organism evidence="5 6">
    <name type="scientific">Avibacterium paragallinarum</name>
    <name type="common">Haemophilus gallinarum</name>
    <dbReference type="NCBI Taxonomy" id="728"/>
    <lineage>
        <taxon>Bacteria</taxon>
        <taxon>Pseudomonadati</taxon>
        <taxon>Pseudomonadota</taxon>
        <taxon>Gammaproteobacteria</taxon>
        <taxon>Pasteurellales</taxon>
        <taxon>Pasteurellaceae</taxon>
        <taxon>Avibacterium</taxon>
    </lineage>
</organism>
<dbReference type="InterPro" id="IPR038488">
    <property type="entry name" value="Integrase_DNA-bd_sf"/>
</dbReference>
<evidence type="ECO:0000256" key="4">
    <source>
        <dbReference type="ARBA" id="ARBA00023172"/>
    </source>
</evidence>
<dbReference type="GO" id="GO:0015074">
    <property type="term" value="P:DNA integration"/>
    <property type="evidence" value="ECO:0007669"/>
    <property type="project" value="UniProtKB-KW"/>
</dbReference>
<reference evidence="5 6" key="1">
    <citation type="submission" date="2018-06" db="EMBL/GenBank/DDBJ databases">
        <authorList>
            <consortium name="Pathogen Informatics"/>
            <person name="Doyle S."/>
        </authorList>
    </citation>
    <scope>NUCLEOTIDE SEQUENCE [LARGE SCALE GENOMIC DNA]</scope>
    <source>
        <strain evidence="5 6">NCTC10926</strain>
    </source>
</reference>
<dbReference type="Pfam" id="PF00589">
    <property type="entry name" value="Phage_integrase"/>
    <property type="match status" value="1"/>
</dbReference>
<dbReference type="Gene3D" id="3.30.160.390">
    <property type="entry name" value="Integrase, DNA-binding domain"/>
    <property type="match status" value="1"/>
</dbReference>
<evidence type="ECO:0000256" key="1">
    <source>
        <dbReference type="ARBA" id="ARBA00008857"/>
    </source>
</evidence>
<dbReference type="PROSITE" id="PS51898">
    <property type="entry name" value="TYR_RECOMBINASE"/>
    <property type="match status" value="1"/>
</dbReference>
<name>A0A0F5EV18_AVIPA</name>
<comment type="similarity">
    <text evidence="1">Belongs to the 'phage' integrase family.</text>
</comment>
<dbReference type="STRING" id="728.VY92_08845"/>
<dbReference type="InterPro" id="IPR002104">
    <property type="entry name" value="Integrase_catalytic"/>
</dbReference>
<evidence type="ECO:0000256" key="2">
    <source>
        <dbReference type="ARBA" id="ARBA00022908"/>
    </source>
</evidence>
<dbReference type="GO" id="GO:0006310">
    <property type="term" value="P:DNA recombination"/>
    <property type="evidence" value="ECO:0007669"/>
    <property type="project" value="UniProtKB-KW"/>
</dbReference>
<evidence type="ECO:0000313" key="6">
    <source>
        <dbReference type="Proteomes" id="UP000254620"/>
    </source>
</evidence>
<dbReference type="Pfam" id="PF22022">
    <property type="entry name" value="Phage_int_M"/>
    <property type="match status" value="1"/>
</dbReference>
<accession>A0A0F5EV18</accession>
<keyword evidence="2" id="KW-0229">DNA integration</keyword>
<dbReference type="InterPro" id="IPR013762">
    <property type="entry name" value="Integrase-like_cat_sf"/>
</dbReference>
<dbReference type="eggNOG" id="COG0582">
    <property type="taxonomic scope" value="Bacteria"/>
</dbReference>
<dbReference type="Gene3D" id="1.10.443.10">
    <property type="entry name" value="Intergrase catalytic core"/>
    <property type="match status" value="1"/>
</dbReference>
<dbReference type="RefSeq" id="WP_046099019.1">
    <property type="nucleotide sequence ID" value="NZ_LAEN01000118.1"/>
</dbReference>
<dbReference type="PANTHER" id="PTHR30629">
    <property type="entry name" value="PROPHAGE INTEGRASE"/>
    <property type="match status" value="1"/>
</dbReference>
<dbReference type="OrthoDB" id="9795573at2"/>
<dbReference type="SUPFAM" id="SSF56349">
    <property type="entry name" value="DNA breaking-rejoining enzymes"/>
    <property type="match status" value="1"/>
</dbReference>
<dbReference type="InterPro" id="IPR011010">
    <property type="entry name" value="DNA_brk_join_enz"/>
</dbReference>
<dbReference type="CDD" id="cd00801">
    <property type="entry name" value="INT_P4_C"/>
    <property type="match status" value="1"/>
</dbReference>
<dbReference type="InterPro" id="IPR025166">
    <property type="entry name" value="Integrase_DNA_bind_dom"/>
</dbReference>